<name>A0A143BG93_9BACT</name>
<dbReference type="AlphaFoldDB" id="A0A143BG93"/>
<keyword evidence="4" id="KW-0378">Hydrolase</keyword>
<keyword evidence="5" id="KW-0119">Carbohydrate metabolism</keyword>
<evidence type="ECO:0000313" key="8">
    <source>
        <dbReference type="Proteomes" id="UP000076404"/>
    </source>
</evidence>
<evidence type="ECO:0000256" key="3">
    <source>
        <dbReference type="ARBA" id="ARBA00012758"/>
    </source>
</evidence>
<comment type="similarity">
    <text evidence="2">Belongs to the glycosyl hydrolase 100 family.</text>
</comment>
<dbReference type="OrthoDB" id="49490at2"/>
<dbReference type="Gene3D" id="1.50.10.10">
    <property type="match status" value="1"/>
</dbReference>
<dbReference type="RefSeq" id="WP_026849345.1">
    <property type="nucleotide sequence ID" value="NZ_CP011454.1"/>
</dbReference>
<dbReference type="EMBL" id="CP011454">
    <property type="protein sequence ID" value="AMW04058.1"/>
    <property type="molecule type" value="Genomic_DNA"/>
</dbReference>
<dbReference type="eggNOG" id="COG3408">
    <property type="taxonomic scope" value="Bacteria"/>
</dbReference>
<evidence type="ECO:0000256" key="5">
    <source>
        <dbReference type="ARBA" id="ARBA00023277"/>
    </source>
</evidence>
<dbReference type="KEGG" id="gph:GEMMAAP_02810"/>
<reference evidence="7 8" key="2">
    <citation type="journal article" date="2016" name="Environ. Microbiol. Rep.">
        <title>Metagenomic evidence for the presence of phototrophic Gemmatimonadetes bacteria in diverse environments.</title>
        <authorList>
            <person name="Zeng Y."/>
            <person name="Baumbach J."/>
            <person name="Barbosa E.G."/>
            <person name="Azevedo V."/>
            <person name="Zhang C."/>
            <person name="Koblizek M."/>
        </authorList>
    </citation>
    <scope>NUCLEOTIDE SEQUENCE [LARGE SCALE GENOMIC DNA]</scope>
    <source>
        <strain evidence="7 8">AP64</strain>
    </source>
</reference>
<dbReference type="STRING" id="1379270.GEMMAAP_02810"/>
<accession>A0A143BG93</accession>
<evidence type="ECO:0000313" key="7">
    <source>
        <dbReference type="EMBL" id="AMW04058.1"/>
    </source>
</evidence>
<dbReference type="InterPro" id="IPR024746">
    <property type="entry name" value="Glyco_hydro_100"/>
</dbReference>
<keyword evidence="6" id="KW-0326">Glycosidase</keyword>
<dbReference type="GO" id="GO:0004564">
    <property type="term" value="F:beta-fructofuranosidase activity"/>
    <property type="evidence" value="ECO:0007669"/>
    <property type="project" value="UniProtKB-EC"/>
</dbReference>
<dbReference type="EC" id="3.2.1.26" evidence="3"/>
<dbReference type="SUPFAM" id="SSF48208">
    <property type="entry name" value="Six-hairpin glycosidases"/>
    <property type="match status" value="1"/>
</dbReference>
<gene>
    <name evidence="7" type="ORF">GEMMAAP_02810</name>
</gene>
<sequence length="384" mass="42120">MKDDLPLNDSITLLRELATPLGIRASRSSVANYAAIFARDAIMAGLAGLTIGDAPITAGLVRTLEHLRDLQGPQGQIASNFRVEADDTRHVSFGTLAPRFDSATWFLVGVGAACQHGQANFEDYRAAVTRVIALLDGIEYNGRHLLYVPAGGNWADEYPFDGYILYDQVLRAWGLRLLGTVANEPAWVAKAEAIGHTIAERFWPAGDWQYGGARRFPVAAISPVRTDEHVDLAACALLALSDLVPDRTTGILDAMRDTFLNANALPPAFSPVIAEGDPDWEPLARYHLHGFRNRPHEYHNGGIWPVWLGWLALAFARHGRPADVATLHALTAAHLARLSHFDFEEYFHGVTGEALGTQGMAYTATGFVFLETARFNQVDLPWTR</sequence>
<comment type="catalytic activity">
    <reaction evidence="1">
        <text>Hydrolysis of terminal non-reducing beta-D-fructofuranoside residues in beta-D-fructofuranosides.</text>
        <dbReference type="EC" id="3.2.1.26"/>
    </reaction>
</comment>
<dbReference type="InterPro" id="IPR008928">
    <property type="entry name" value="6-hairpin_glycosidase_sf"/>
</dbReference>
<evidence type="ECO:0000256" key="2">
    <source>
        <dbReference type="ARBA" id="ARBA00007671"/>
    </source>
</evidence>
<evidence type="ECO:0000256" key="4">
    <source>
        <dbReference type="ARBA" id="ARBA00022801"/>
    </source>
</evidence>
<reference evidence="7 8" key="1">
    <citation type="journal article" date="2014" name="Proc. Natl. Acad. Sci. U.S.A.">
        <title>Functional type 2 photosynthetic reaction centers found in the rare bacterial phylum Gemmatimonadetes.</title>
        <authorList>
            <person name="Zeng Y."/>
            <person name="Feng F."/>
            <person name="Medova H."/>
            <person name="Dean J."/>
            <person name="Koblizek M."/>
        </authorList>
    </citation>
    <scope>NUCLEOTIDE SEQUENCE [LARGE SCALE GENOMIC DNA]</scope>
    <source>
        <strain evidence="7 8">AP64</strain>
    </source>
</reference>
<dbReference type="Pfam" id="PF12899">
    <property type="entry name" value="Glyco_hydro_100"/>
    <property type="match status" value="1"/>
</dbReference>
<evidence type="ECO:0000256" key="1">
    <source>
        <dbReference type="ARBA" id="ARBA00000094"/>
    </source>
</evidence>
<protein>
    <recommendedName>
        <fullName evidence="3">beta-fructofuranosidase</fullName>
        <ecNumber evidence="3">3.2.1.26</ecNumber>
    </recommendedName>
</protein>
<dbReference type="Proteomes" id="UP000076404">
    <property type="component" value="Chromosome"/>
</dbReference>
<dbReference type="InterPro" id="IPR012341">
    <property type="entry name" value="6hp_glycosidase-like_sf"/>
</dbReference>
<dbReference type="GO" id="GO:0005975">
    <property type="term" value="P:carbohydrate metabolic process"/>
    <property type="evidence" value="ECO:0007669"/>
    <property type="project" value="InterPro"/>
</dbReference>
<evidence type="ECO:0000256" key="6">
    <source>
        <dbReference type="ARBA" id="ARBA00023295"/>
    </source>
</evidence>
<proteinExistence type="inferred from homology"/>
<dbReference type="GO" id="GO:0033926">
    <property type="term" value="F:endo-alpha-N-acetylgalactosaminidase activity"/>
    <property type="evidence" value="ECO:0007669"/>
    <property type="project" value="InterPro"/>
</dbReference>
<organism evidence="7 8">
    <name type="scientific">Gemmatimonas phototrophica</name>
    <dbReference type="NCBI Taxonomy" id="1379270"/>
    <lineage>
        <taxon>Bacteria</taxon>
        <taxon>Pseudomonadati</taxon>
        <taxon>Gemmatimonadota</taxon>
        <taxon>Gemmatimonadia</taxon>
        <taxon>Gemmatimonadales</taxon>
        <taxon>Gemmatimonadaceae</taxon>
        <taxon>Gemmatimonas</taxon>
    </lineage>
</organism>
<keyword evidence="8" id="KW-1185">Reference proteome</keyword>